<dbReference type="RefSeq" id="XP_017985852.1">
    <property type="nucleotide sequence ID" value="XM_018130052.1"/>
</dbReference>
<dbReference type="GO" id="GO:0005739">
    <property type="term" value="C:mitochondrion"/>
    <property type="evidence" value="ECO:0007669"/>
    <property type="project" value="TreeGrafter"/>
</dbReference>
<evidence type="ECO:0000256" key="2">
    <source>
        <dbReference type="ARBA" id="ARBA00023134"/>
    </source>
</evidence>
<dbReference type="Gene3D" id="3.40.50.300">
    <property type="entry name" value="P-loop containing nucleotide triphosphate hydrolases"/>
    <property type="match status" value="1"/>
</dbReference>
<dbReference type="Proteomes" id="UP000243052">
    <property type="component" value="Chromosome ii"/>
</dbReference>
<evidence type="ECO:0000259" key="3">
    <source>
        <dbReference type="Pfam" id="PF01926"/>
    </source>
</evidence>
<protein>
    <submittedName>
        <fullName evidence="4">HBL046Wp</fullName>
    </submittedName>
</protein>
<evidence type="ECO:0000256" key="1">
    <source>
        <dbReference type="ARBA" id="ARBA00022741"/>
    </source>
</evidence>
<dbReference type="GO" id="GO:0003924">
    <property type="term" value="F:GTPase activity"/>
    <property type="evidence" value="ECO:0007669"/>
    <property type="project" value="TreeGrafter"/>
</dbReference>
<dbReference type="OrthoDB" id="269151at2759"/>
<proteinExistence type="predicted"/>
<feature type="domain" description="G" evidence="3">
    <location>
        <begin position="138"/>
        <end position="205"/>
    </location>
</feature>
<dbReference type="AlphaFoldDB" id="A0A120K108"/>
<dbReference type="PANTHER" id="PTHR45782">
    <property type="entry name" value="MITOCHONDRIAL RIBOSOME-ASSOCIATED GTPASE 1"/>
    <property type="match status" value="1"/>
</dbReference>
<dbReference type="Pfam" id="PF01926">
    <property type="entry name" value="MMR_HSR1"/>
    <property type="match status" value="1"/>
</dbReference>
<dbReference type="GO" id="GO:0005525">
    <property type="term" value="F:GTP binding"/>
    <property type="evidence" value="ECO:0007669"/>
    <property type="project" value="UniProtKB-KW"/>
</dbReference>
<dbReference type="InterPro" id="IPR006073">
    <property type="entry name" value="GTP-bd"/>
</dbReference>
<dbReference type="GO" id="GO:0032543">
    <property type="term" value="P:mitochondrial translation"/>
    <property type="evidence" value="ECO:0007669"/>
    <property type="project" value="TreeGrafter"/>
</dbReference>
<keyword evidence="2" id="KW-0342">GTP-binding</keyword>
<reference evidence="4 5" key="1">
    <citation type="submission" date="2016-01" db="EMBL/GenBank/DDBJ databases">
        <title>Genome sequence of the yeast Holleya sinecauda.</title>
        <authorList>
            <person name="Dietrich F.S."/>
        </authorList>
    </citation>
    <scope>NUCLEOTIDE SEQUENCE [LARGE SCALE GENOMIC DNA]</scope>
    <source>
        <strain evidence="4 5">ATCC 58844</strain>
    </source>
</reference>
<sequence length="355" mass="39701">MMKQVFVPRATFPVYRMPITDYQVLHVNAITRIRHLLPQMNLILEVRDSRAPLSTSNILLEHIKRRFNCERLIIYSKQDKCPKQTLNTLRAWHKASGDEFMMIDCANTRDIKALNEVLKNKYDICAGLNNKGPPLGYRVLVAGMPNVGKSTLINSLRSLQDPSMKRKVAKTGGLPGVTRSTSECIRVSDHKAGILIHDTPGITLPGHLSTPKRVLALLLAGCIPSSLVMPYIQADYLLYLINLQQNGKAPYGKYTNGRPTNDLDFVLSGLKKARGISNDSTAAEHWISEFRNVKNNSIPITFDLETLLPSSAFSYLEHLSFQLKASSRFLDSITIPPDMKKSGKLARNSNQLFGI</sequence>
<keyword evidence="5" id="KW-1185">Reference proteome</keyword>
<dbReference type="CDD" id="cd01856">
    <property type="entry name" value="YlqF"/>
    <property type="match status" value="1"/>
</dbReference>
<organism evidence="4 5">
    <name type="scientific">Eremothecium sinecaudum</name>
    <dbReference type="NCBI Taxonomy" id="45286"/>
    <lineage>
        <taxon>Eukaryota</taxon>
        <taxon>Fungi</taxon>
        <taxon>Dikarya</taxon>
        <taxon>Ascomycota</taxon>
        <taxon>Saccharomycotina</taxon>
        <taxon>Saccharomycetes</taxon>
        <taxon>Saccharomycetales</taxon>
        <taxon>Saccharomycetaceae</taxon>
        <taxon>Eremothecium</taxon>
    </lineage>
</organism>
<name>A0A120K108_9SACH</name>
<evidence type="ECO:0000313" key="5">
    <source>
        <dbReference type="Proteomes" id="UP000243052"/>
    </source>
</evidence>
<evidence type="ECO:0000313" key="4">
    <source>
        <dbReference type="EMBL" id="AMD18856.1"/>
    </source>
</evidence>
<dbReference type="EMBL" id="CP014242">
    <property type="protein sequence ID" value="AMD18856.1"/>
    <property type="molecule type" value="Genomic_DNA"/>
</dbReference>
<dbReference type="InterPro" id="IPR027417">
    <property type="entry name" value="P-loop_NTPase"/>
</dbReference>
<dbReference type="SUPFAM" id="SSF52540">
    <property type="entry name" value="P-loop containing nucleoside triphosphate hydrolases"/>
    <property type="match status" value="1"/>
</dbReference>
<gene>
    <name evidence="4" type="ORF">AW171_hschr2378</name>
</gene>
<dbReference type="STRING" id="45286.A0A120K108"/>
<keyword evidence="1" id="KW-0547">Nucleotide-binding</keyword>
<dbReference type="GeneID" id="28722035"/>
<dbReference type="PANTHER" id="PTHR45782:SF4">
    <property type="entry name" value="MITOCHONDRIAL RIBOSOME-ASSOCIATED GTPASE 1"/>
    <property type="match status" value="1"/>
</dbReference>
<accession>A0A120K108</accession>